<dbReference type="Proteomes" id="UP000026913">
    <property type="component" value="Chromosome"/>
</dbReference>
<dbReference type="AlphaFoldDB" id="A0A024EA88"/>
<evidence type="ECO:0000256" key="1">
    <source>
        <dbReference type="SAM" id="MobiDB-lite"/>
    </source>
</evidence>
<sequence>MIKETPNPPKTDDVSPYESLDSKKLNDAAERALDHYLNPAALKSPAIRKPSTMFVIAPDIKDEDLLAHTCESLAQASVMASDFADYLEGPHRHKAMAIQQIVMLAELAANRMLDNVAVPKPAPHS</sequence>
<dbReference type="RefSeq" id="WP_010463149.1">
    <property type="nucleotide sequence ID" value="NZ_CP005960.1"/>
</dbReference>
<gene>
    <name evidence="2" type="ORF">OU5_2467</name>
</gene>
<feature type="region of interest" description="Disordered" evidence="1">
    <location>
        <begin position="1"/>
        <end position="21"/>
    </location>
</feature>
<evidence type="ECO:0008006" key="4">
    <source>
        <dbReference type="Google" id="ProtNLM"/>
    </source>
</evidence>
<dbReference type="Pfam" id="PF19619">
    <property type="entry name" value="DUF6124"/>
    <property type="match status" value="1"/>
</dbReference>
<accession>A0A024EA88</accession>
<organism evidence="2 3">
    <name type="scientific">Pseudomonas mandelii JR-1</name>
    <dbReference type="NCBI Taxonomy" id="1147786"/>
    <lineage>
        <taxon>Bacteria</taxon>
        <taxon>Pseudomonadati</taxon>
        <taxon>Pseudomonadota</taxon>
        <taxon>Gammaproteobacteria</taxon>
        <taxon>Pseudomonadales</taxon>
        <taxon>Pseudomonadaceae</taxon>
        <taxon>Pseudomonas</taxon>
    </lineage>
</organism>
<name>A0A024EA88_9PSED</name>
<dbReference type="OrthoDB" id="7009380at2"/>
<proteinExistence type="predicted"/>
<dbReference type="KEGG" id="pman:OU5_2467"/>
<evidence type="ECO:0000313" key="3">
    <source>
        <dbReference type="Proteomes" id="UP000026913"/>
    </source>
</evidence>
<reference evidence="2 3" key="1">
    <citation type="journal article" date="2012" name="J. Bacteriol.">
        <title>Genome sequence of cold-adapted Pseudomonas mandelii strain JR-1.</title>
        <authorList>
            <person name="Jang S.H."/>
            <person name="Kim J."/>
            <person name="Kim J."/>
            <person name="Hong S."/>
            <person name="Lee C."/>
        </authorList>
    </citation>
    <scope>NUCLEOTIDE SEQUENCE [LARGE SCALE GENOMIC DNA]</scope>
    <source>
        <strain evidence="2 3">JR-1</strain>
    </source>
</reference>
<protein>
    <recommendedName>
        <fullName evidence="4">DUF3077 domain-containing protein</fullName>
    </recommendedName>
</protein>
<evidence type="ECO:0000313" key="2">
    <source>
        <dbReference type="EMBL" id="AHZ69546.1"/>
    </source>
</evidence>
<dbReference type="EMBL" id="CP005960">
    <property type="protein sequence ID" value="AHZ69546.1"/>
    <property type="molecule type" value="Genomic_DNA"/>
</dbReference>
<dbReference type="HOGENOM" id="CLU_135627_2_1_6"/>